<organism evidence="2 3">
    <name type="scientific">Pseudomonas putida</name>
    <name type="common">Arthrobacter siderocapsulatus</name>
    <dbReference type="NCBI Taxonomy" id="303"/>
    <lineage>
        <taxon>Bacteria</taxon>
        <taxon>Pseudomonadati</taxon>
        <taxon>Pseudomonadota</taxon>
        <taxon>Gammaproteobacteria</taxon>
        <taxon>Pseudomonadales</taxon>
        <taxon>Pseudomonadaceae</taxon>
        <taxon>Pseudomonas</taxon>
    </lineage>
</organism>
<accession>A0A4D6XK66</accession>
<reference evidence="3" key="1">
    <citation type="submission" date="2019-04" db="EMBL/GenBank/DDBJ databases">
        <title>Genome sequence of Pseudomonas putida 1290, an auxin catabolizing strain.</title>
        <authorList>
            <person name="Laird T.S."/>
            <person name="Leveau J.H.J."/>
        </authorList>
    </citation>
    <scope>NUCLEOTIDE SEQUENCE [LARGE SCALE GENOMIC DNA]</scope>
    <source>
        <strain evidence="3">1290</strain>
    </source>
</reference>
<dbReference type="RefSeq" id="WP_136915370.1">
    <property type="nucleotide sequence ID" value="NZ_CP039371.1"/>
</dbReference>
<dbReference type="Proteomes" id="UP000298551">
    <property type="component" value="Chromosome"/>
</dbReference>
<dbReference type="EMBL" id="CP039371">
    <property type="protein sequence ID" value="QCI13225.1"/>
    <property type="molecule type" value="Genomic_DNA"/>
</dbReference>
<dbReference type="PROSITE" id="PS50075">
    <property type="entry name" value="CARRIER"/>
    <property type="match status" value="1"/>
</dbReference>
<evidence type="ECO:0000313" key="3">
    <source>
        <dbReference type="Proteomes" id="UP000298551"/>
    </source>
</evidence>
<proteinExistence type="predicted"/>
<sequence length="78" mass="8895">MSRSSFERIKAILEDAFLDCEIMRESTLGSLDDDGLDVFDVVLMIEDEFEVELAIPDERFDSTTVGQLADQIDHVLRK</sequence>
<evidence type="ECO:0000313" key="2">
    <source>
        <dbReference type="EMBL" id="QCI13225.1"/>
    </source>
</evidence>
<dbReference type="AlphaFoldDB" id="A0A4D6XK66"/>
<dbReference type="SUPFAM" id="SSF47336">
    <property type="entry name" value="ACP-like"/>
    <property type="match status" value="1"/>
</dbReference>
<dbReference type="Gene3D" id="1.10.1200.10">
    <property type="entry name" value="ACP-like"/>
    <property type="match status" value="1"/>
</dbReference>
<gene>
    <name evidence="2" type="ORF">E6B08_18410</name>
</gene>
<dbReference type="InterPro" id="IPR009081">
    <property type="entry name" value="PP-bd_ACP"/>
</dbReference>
<feature type="domain" description="Carrier" evidence="1">
    <location>
        <begin position="1"/>
        <end position="76"/>
    </location>
</feature>
<evidence type="ECO:0000259" key="1">
    <source>
        <dbReference type="PROSITE" id="PS50075"/>
    </source>
</evidence>
<protein>
    <submittedName>
        <fullName evidence="2">Acyl carrier protein</fullName>
    </submittedName>
</protein>
<name>A0A4D6XK66_PSEPU</name>
<dbReference type="InterPro" id="IPR036736">
    <property type="entry name" value="ACP-like_sf"/>
</dbReference>